<accession>A0A060SY28</accession>
<organism evidence="1 2">
    <name type="scientific">Pycnoporus cinnabarinus</name>
    <name type="common">Cinnabar-red polypore</name>
    <name type="synonym">Trametes cinnabarina</name>
    <dbReference type="NCBI Taxonomy" id="5643"/>
    <lineage>
        <taxon>Eukaryota</taxon>
        <taxon>Fungi</taxon>
        <taxon>Dikarya</taxon>
        <taxon>Basidiomycota</taxon>
        <taxon>Agaricomycotina</taxon>
        <taxon>Agaricomycetes</taxon>
        <taxon>Polyporales</taxon>
        <taxon>Polyporaceae</taxon>
        <taxon>Trametes</taxon>
    </lineage>
</organism>
<dbReference type="OrthoDB" id="2423701at2759"/>
<name>A0A060SY28_PYCCI</name>
<gene>
    <name evidence="1" type="ORF">BN946_scf184857.g50</name>
</gene>
<evidence type="ECO:0000313" key="1">
    <source>
        <dbReference type="EMBL" id="CDO77443.1"/>
    </source>
</evidence>
<dbReference type="Proteomes" id="UP000029665">
    <property type="component" value="Unassembled WGS sequence"/>
</dbReference>
<reference evidence="1" key="1">
    <citation type="submission" date="2014-01" db="EMBL/GenBank/DDBJ databases">
        <title>The genome of the white-rot fungus Pycnoporus cinnabarinus: a basidiomycete model with a versatile arsenal for lignocellulosic biomass breakdown.</title>
        <authorList>
            <person name="Levasseur A."/>
            <person name="Lomascolo A."/>
            <person name="Ruiz-Duenas F.J."/>
            <person name="Uzan E."/>
            <person name="Piumi F."/>
            <person name="Kues U."/>
            <person name="Ram A.F.J."/>
            <person name="Murat C."/>
            <person name="Haon M."/>
            <person name="Benoit I."/>
            <person name="Arfi Y."/>
            <person name="Chevret D."/>
            <person name="Drula E."/>
            <person name="Kwon M.J."/>
            <person name="Gouret P."/>
            <person name="Lesage-Meessen L."/>
            <person name="Lombard V."/>
            <person name="Mariette J."/>
            <person name="Noirot C."/>
            <person name="Park J."/>
            <person name="Patyshakuliyeva A."/>
            <person name="Wieneger R.A.B."/>
            <person name="Wosten H.A.B."/>
            <person name="Martin F."/>
            <person name="Coutinho P.M."/>
            <person name="de Vries R."/>
            <person name="Martinez A.T."/>
            <person name="Klopp C."/>
            <person name="Pontarotti P."/>
            <person name="Henrissat B."/>
            <person name="Record E."/>
        </authorList>
    </citation>
    <scope>NUCLEOTIDE SEQUENCE [LARGE SCALE GENOMIC DNA]</scope>
    <source>
        <strain evidence="1">BRFM137</strain>
    </source>
</reference>
<dbReference type="AlphaFoldDB" id="A0A060SY28"/>
<dbReference type="OMA" id="ATAYHAN"/>
<dbReference type="HOGENOM" id="CLU_739966_0_0_1"/>
<sequence>MGLQIITRIESECKPNITLFGIKCENPVCYPDRDGYSDLNLDMFDVVTHMIQFVRRNDPQTRDTMKTDQKLVKMQCKADLARPKHFPRKYTRMWLSNVPNYTHGLLNAIAYAIPQLEDDPQAAVAFNCMLNLPVWGGDEEYFHTYTLLLPEEIPHRLGCRLISSRAVMVVDVLGTQHMPRPLSQLAIRDELTTWLTRVLFNTFIPGLSKLRPHYVRCPHNLVASFALILYFGGVVSDIAADNDFWPIPVKERLRRVPVRKVRTDPWLVDFENIIATAYHANSFPISSAPTSRGTRPTSRCGSSPYDPRTQLLFYKPSVASAPRLIDDMHRIFEGKAQPPPGTFFVLTMQEYVQYQTRLGFKLSKARVERMKKEQ</sequence>
<dbReference type="EMBL" id="CCBP010000453">
    <property type="protein sequence ID" value="CDO77443.1"/>
    <property type="molecule type" value="Genomic_DNA"/>
</dbReference>
<protein>
    <submittedName>
        <fullName evidence="1">Uncharacterized protein</fullName>
    </submittedName>
</protein>
<dbReference type="STRING" id="5643.A0A060SY28"/>
<keyword evidence="2" id="KW-1185">Reference proteome</keyword>
<evidence type="ECO:0000313" key="2">
    <source>
        <dbReference type="Proteomes" id="UP000029665"/>
    </source>
</evidence>
<proteinExistence type="predicted"/>
<comment type="caution">
    <text evidence="1">The sequence shown here is derived from an EMBL/GenBank/DDBJ whole genome shotgun (WGS) entry which is preliminary data.</text>
</comment>